<dbReference type="SUPFAM" id="SSF48366">
    <property type="entry name" value="Ras GEF"/>
    <property type="match status" value="1"/>
</dbReference>
<dbReference type="PROSITE" id="PS50212">
    <property type="entry name" value="RASGEF_NTER"/>
    <property type="match status" value="1"/>
</dbReference>
<dbReference type="GeneID" id="6071827"/>
<sequence length="441" mass="50817">PSDILIEPDGSVRGGTVPALVERLTAHEQADTTFTKAFLMTYKSFTTLNGLFDTLVDRFRIQPPENLTPAEYEEWGKLKQHVIQMRYMFPDLLRYDPSSFSRRVINTLKSMVVDDDVLDKEDAYILDRMKEFISSEEVSRFAAAKQLMNTIERAVRDGVKTLVNTSLGPPPAPIYPKTNKKLKLLDIDPLELARQLTIMESLLYQKIKPMECLQRSREQKTEHVDNITTKIIHFFYQIACWVADAVLSKEDARKRAQVVKHLISVADRCRTLNNFSSMIAITSGLNTPPIRRLKRTWEQVNPRFMAQFGACEMTIDSNKNFTKYRQLMASVTPPCVPFIGVFLSTLQFIQDGNPDNLPGGLVNFRKRQKASEVISDIKRWQAQPFNFHHLQTVLAYIEECLASYNDTKALSEHFWARSLEREPREREDEKMARLLQESGFL</sequence>
<dbReference type="InterPro" id="IPR000651">
    <property type="entry name" value="Ras-like_Gua-exchang_fac_N"/>
</dbReference>
<feature type="domain" description="Ras-GEF" evidence="3">
    <location>
        <begin position="188"/>
        <end position="424"/>
    </location>
</feature>
<gene>
    <name evidence="5" type="ORF">LACBIDRAFT_230493</name>
</gene>
<feature type="domain" description="N-terminal Ras-GEF" evidence="4">
    <location>
        <begin position="8"/>
        <end position="156"/>
    </location>
</feature>
<keyword evidence="6" id="KW-1185">Reference proteome</keyword>
<dbReference type="GO" id="GO:0005085">
    <property type="term" value="F:guanyl-nucleotide exchange factor activity"/>
    <property type="evidence" value="ECO:0007669"/>
    <property type="project" value="UniProtKB-KW"/>
</dbReference>
<dbReference type="GO" id="GO:0007265">
    <property type="term" value="P:Ras protein signal transduction"/>
    <property type="evidence" value="ECO:0007669"/>
    <property type="project" value="TreeGrafter"/>
</dbReference>
<dbReference type="AlphaFoldDB" id="B0CVG8"/>
<feature type="non-terminal residue" evidence="5">
    <location>
        <position position="1"/>
    </location>
</feature>
<protein>
    <submittedName>
        <fullName evidence="5">Predicted protein</fullName>
    </submittedName>
</protein>
<dbReference type="InterPro" id="IPR036964">
    <property type="entry name" value="RASGEF_cat_dom_sf"/>
</dbReference>
<dbReference type="InterPro" id="IPR023578">
    <property type="entry name" value="Ras_GEF_dom_sf"/>
</dbReference>
<evidence type="ECO:0000259" key="3">
    <source>
        <dbReference type="PROSITE" id="PS50009"/>
    </source>
</evidence>
<dbReference type="Gene3D" id="1.10.840.10">
    <property type="entry name" value="Ras guanine-nucleotide exchange factors catalytic domain"/>
    <property type="match status" value="1"/>
</dbReference>
<evidence type="ECO:0000256" key="2">
    <source>
        <dbReference type="PROSITE-ProRule" id="PRU00168"/>
    </source>
</evidence>
<dbReference type="KEGG" id="lbc:LACBIDRAFT_230493"/>
<dbReference type="EMBL" id="DS547093">
    <property type="protein sequence ID" value="EDR13329.1"/>
    <property type="molecule type" value="Genomic_DNA"/>
</dbReference>
<evidence type="ECO:0000259" key="4">
    <source>
        <dbReference type="PROSITE" id="PS50212"/>
    </source>
</evidence>
<dbReference type="OrthoDB" id="546434at2759"/>
<dbReference type="CDD" id="cd00155">
    <property type="entry name" value="RasGEF"/>
    <property type="match status" value="1"/>
</dbReference>
<keyword evidence="1 2" id="KW-0344">Guanine-nucleotide releasing factor</keyword>
<dbReference type="Pfam" id="PF00617">
    <property type="entry name" value="RasGEF"/>
    <property type="match status" value="1"/>
</dbReference>
<dbReference type="HOGENOM" id="CLU_002632_2_1_1"/>
<dbReference type="GO" id="GO:0005886">
    <property type="term" value="C:plasma membrane"/>
    <property type="evidence" value="ECO:0007669"/>
    <property type="project" value="TreeGrafter"/>
</dbReference>
<dbReference type="RefSeq" id="XP_001875827.1">
    <property type="nucleotide sequence ID" value="XM_001875792.1"/>
</dbReference>
<dbReference type="CDD" id="cd06224">
    <property type="entry name" value="REM"/>
    <property type="match status" value="1"/>
</dbReference>
<dbReference type="Gene3D" id="1.20.870.10">
    <property type="entry name" value="Son of sevenless (SoS) protein Chain: S domain 1"/>
    <property type="match status" value="1"/>
</dbReference>
<dbReference type="SMART" id="SM00229">
    <property type="entry name" value="RasGEFN"/>
    <property type="match status" value="1"/>
</dbReference>
<dbReference type="InterPro" id="IPR008937">
    <property type="entry name" value="Ras-like_GEF"/>
</dbReference>
<evidence type="ECO:0000256" key="1">
    <source>
        <dbReference type="ARBA" id="ARBA00022658"/>
    </source>
</evidence>
<proteinExistence type="predicted"/>
<accession>B0CVG8</accession>
<dbReference type="PANTHER" id="PTHR23113">
    <property type="entry name" value="GUANINE NUCLEOTIDE EXCHANGE FACTOR"/>
    <property type="match status" value="1"/>
</dbReference>
<dbReference type="Proteomes" id="UP000001194">
    <property type="component" value="Unassembled WGS sequence"/>
</dbReference>
<evidence type="ECO:0000313" key="5">
    <source>
        <dbReference type="EMBL" id="EDR13329.1"/>
    </source>
</evidence>
<dbReference type="Pfam" id="PF00618">
    <property type="entry name" value="RasGEF_N"/>
    <property type="match status" value="1"/>
</dbReference>
<organism evidence="6">
    <name type="scientific">Laccaria bicolor (strain S238N-H82 / ATCC MYA-4686)</name>
    <name type="common">Bicoloured deceiver</name>
    <name type="synonym">Laccaria laccata var. bicolor</name>
    <dbReference type="NCBI Taxonomy" id="486041"/>
    <lineage>
        <taxon>Eukaryota</taxon>
        <taxon>Fungi</taxon>
        <taxon>Dikarya</taxon>
        <taxon>Basidiomycota</taxon>
        <taxon>Agaricomycotina</taxon>
        <taxon>Agaricomycetes</taxon>
        <taxon>Agaricomycetidae</taxon>
        <taxon>Agaricales</taxon>
        <taxon>Agaricineae</taxon>
        <taxon>Hydnangiaceae</taxon>
        <taxon>Laccaria</taxon>
    </lineage>
</organism>
<dbReference type="STRING" id="486041.B0CVG8"/>
<dbReference type="SMART" id="SM00147">
    <property type="entry name" value="RasGEF"/>
    <property type="match status" value="1"/>
</dbReference>
<dbReference type="InParanoid" id="B0CVG8"/>
<dbReference type="PANTHER" id="PTHR23113:SF368">
    <property type="entry name" value="CELL DIVISION CONTROL PROTEIN 25"/>
    <property type="match status" value="1"/>
</dbReference>
<evidence type="ECO:0000313" key="6">
    <source>
        <dbReference type="Proteomes" id="UP000001194"/>
    </source>
</evidence>
<name>B0CVG8_LACBS</name>
<reference evidence="5 6" key="1">
    <citation type="journal article" date="2008" name="Nature">
        <title>The genome of Laccaria bicolor provides insights into mycorrhizal symbiosis.</title>
        <authorList>
            <person name="Martin F."/>
            <person name="Aerts A."/>
            <person name="Ahren D."/>
            <person name="Brun A."/>
            <person name="Danchin E.G.J."/>
            <person name="Duchaussoy F."/>
            <person name="Gibon J."/>
            <person name="Kohler A."/>
            <person name="Lindquist E."/>
            <person name="Pereda V."/>
            <person name="Salamov A."/>
            <person name="Shapiro H.J."/>
            <person name="Wuyts J."/>
            <person name="Blaudez D."/>
            <person name="Buee M."/>
            <person name="Brokstein P."/>
            <person name="Canbaeck B."/>
            <person name="Cohen D."/>
            <person name="Courty P.E."/>
            <person name="Coutinho P.M."/>
            <person name="Delaruelle C."/>
            <person name="Detter J.C."/>
            <person name="Deveau A."/>
            <person name="DiFazio S."/>
            <person name="Duplessis S."/>
            <person name="Fraissinet-Tachet L."/>
            <person name="Lucic E."/>
            <person name="Frey-Klett P."/>
            <person name="Fourrey C."/>
            <person name="Feussner I."/>
            <person name="Gay G."/>
            <person name="Grimwood J."/>
            <person name="Hoegger P.J."/>
            <person name="Jain P."/>
            <person name="Kilaru S."/>
            <person name="Labbe J."/>
            <person name="Lin Y.C."/>
            <person name="Legue V."/>
            <person name="Le Tacon F."/>
            <person name="Marmeisse R."/>
            <person name="Melayah D."/>
            <person name="Montanini B."/>
            <person name="Muratet M."/>
            <person name="Nehls U."/>
            <person name="Niculita-Hirzel H."/>
            <person name="Oudot-Le Secq M.P."/>
            <person name="Peter M."/>
            <person name="Quesneville H."/>
            <person name="Rajashekar B."/>
            <person name="Reich M."/>
            <person name="Rouhier N."/>
            <person name="Schmutz J."/>
            <person name="Yin T."/>
            <person name="Chalot M."/>
            <person name="Henrissat B."/>
            <person name="Kuees U."/>
            <person name="Lucas S."/>
            <person name="Van de Peer Y."/>
            <person name="Podila G.K."/>
            <person name="Polle A."/>
            <person name="Pukkila P.J."/>
            <person name="Richardson P.M."/>
            <person name="Rouze P."/>
            <person name="Sanders I.R."/>
            <person name="Stajich J.E."/>
            <person name="Tunlid A."/>
            <person name="Tuskan G."/>
            <person name="Grigoriev I.V."/>
        </authorList>
    </citation>
    <scope>NUCLEOTIDE SEQUENCE [LARGE SCALE GENOMIC DNA]</scope>
    <source>
        <strain evidence="6">S238N-H82 / ATCC MYA-4686</strain>
    </source>
</reference>
<dbReference type="InterPro" id="IPR001895">
    <property type="entry name" value="RASGEF_cat_dom"/>
</dbReference>
<dbReference type="PROSITE" id="PS50009">
    <property type="entry name" value="RASGEF_CAT"/>
    <property type="match status" value="1"/>
</dbReference>